<reference evidence="1 2" key="1">
    <citation type="submission" date="2017-11" db="EMBL/GenBank/DDBJ databases">
        <title>Genomic Encyclopedia of Archaeal and Bacterial Type Strains, Phase II (KMG-II): From Individual Species to Whole Genera.</title>
        <authorList>
            <person name="Goeker M."/>
        </authorList>
    </citation>
    <scope>NUCLEOTIDE SEQUENCE [LARGE SCALE GENOMIC DNA]</scope>
    <source>
        <strain evidence="1 2">DSM 22413</strain>
    </source>
</reference>
<dbReference type="Proteomes" id="UP000231586">
    <property type="component" value="Unassembled WGS sequence"/>
</dbReference>
<evidence type="ECO:0000313" key="1">
    <source>
        <dbReference type="EMBL" id="PJI84738.1"/>
    </source>
</evidence>
<dbReference type="GO" id="GO:0003677">
    <property type="term" value="F:DNA binding"/>
    <property type="evidence" value="ECO:0007669"/>
    <property type="project" value="UniProtKB-KW"/>
</dbReference>
<evidence type="ECO:0000313" key="2">
    <source>
        <dbReference type="Proteomes" id="UP000231586"/>
    </source>
</evidence>
<protein>
    <submittedName>
        <fullName evidence="1">Winged helix DNA-binding protein</fullName>
    </submittedName>
</protein>
<dbReference type="InterPro" id="IPR009351">
    <property type="entry name" value="AlkZ-like"/>
</dbReference>
<dbReference type="PANTHER" id="PTHR38479">
    <property type="entry name" value="LMO0824 PROTEIN"/>
    <property type="match status" value="1"/>
</dbReference>
<dbReference type="RefSeq" id="WP_100351284.1">
    <property type="nucleotide sequence ID" value="NZ_PGTZ01000014.1"/>
</dbReference>
<organism evidence="1 2">
    <name type="scientific">Luteimicrobium subarcticum</name>
    <dbReference type="NCBI Taxonomy" id="620910"/>
    <lineage>
        <taxon>Bacteria</taxon>
        <taxon>Bacillati</taxon>
        <taxon>Actinomycetota</taxon>
        <taxon>Actinomycetes</taxon>
        <taxon>Micrococcales</taxon>
        <taxon>Luteimicrobium</taxon>
    </lineage>
</organism>
<dbReference type="Pfam" id="PF06224">
    <property type="entry name" value="AlkZ-like"/>
    <property type="match status" value="1"/>
</dbReference>
<dbReference type="AlphaFoldDB" id="A0A2M8W1G0"/>
<accession>A0A2M8W1G0</accession>
<dbReference type="OrthoDB" id="9148135at2"/>
<keyword evidence="2" id="KW-1185">Reference proteome</keyword>
<keyword evidence="1" id="KW-0238">DNA-binding</keyword>
<dbReference type="PANTHER" id="PTHR38479:SF2">
    <property type="entry name" value="WINGED HELIX DNA-BINDING DOMAIN-CONTAINING PROTEIN"/>
    <property type="match status" value="1"/>
</dbReference>
<name>A0A2M8W1G0_9MICO</name>
<sequence length="386" mass="40911">MTPIQHVGRPGTVSERVLRRTLWQRQHLHERVPAGHPSADAESMSRHLVGLQAQDPLPPYLGLAARLDGFDPRTASAALADRRLVRVLLQRGTIRLVTPQDAVLLRPLVRPLLDRAGRTAGNAHAAAHLPVASVRGAGREVLEDGPLRVGALGRALEERFPDVPGSALVNVLRYVEPLVQVPPRALWARSGGVVYQTLDRWTGLALAGSHAPGADASHSDPDATRAAGAGVVRRYLAAYGPASAADFTAWSGITGARALVEALGDEVVTYRTEDGKTVHDLAGLPLADPDLPAPARLLGTYDDVFIAHAGRDRATTPEARARWAGSNGGTAATVFLDGTLAGLWRATPQGKVDLDLFGTPTRAEVDELADEVDRVEALLAVPADDA</sequence>
<proteinExistence type="predicted"/>
<dbReference type="EMBL" id="PGTZ01000014">
    <property type="protein sequence ID" value="PJI84738.1"/>
    <property type="molecule type" value="Genomic_DNA"/>
</dbReference>
<gene>
    <name evidence="1" type="ORF">CLV34_3193</name>
</gene>
<comment type="caution">
    <text evidence="1">The sequence shown here is derived from an EMBL/GenBank/DDBJ whole genome shotgun (WGS) entry which is preliminary data.</text>
</comment>